<sequence length="88" mass="9706">GGKVDLAEQSTEVVVHEVHVSETCTLSRQHVVIQIELFQSLELTYGFWDLASEIVLSKIKIQEQSDHAAKGEALQGGGIEQFIWDSPA</sequence>
<protein>
    <submittedName>
        <fullName evidence="1">Uncharacterized protein</fullName>
    </submittedName>
</protein>
<dbReference type="AlphaFoldDB" id="A0AAQ3TQJ6"/>
<feature type="non-terminal residue" evidence="1">
    <location>
        <position position="88"/>
    </location>
</feature>
<reference evidence="1 2" key="1">
    <citation type="submission" date="2024-02" db="EMBL/GenBank/DDBJ databases">
        <title>High-quality chromosome-scale genome assembly of Pensacola bahiagrass (Paspalum notatum Flugge var. saurae).</title>
        <authorList>
            <person name="Vega J.M."/>
            <person name="Podio M."/>
            <person name="Orjuela J."/>
            <person name="Siena L.A."/>
            <person name="Pessino S.C."/>
            <person name="Combes M.C."/>
            <person name="Mariac C."/>
            <person name="Albertini E."/>
            <person name="Pupilli F."/>
            <person name="Ortiz J.P.A."/>
            <person name="Leblanc O."/>
        </authorList>
    </citation>
    <scope>NUCLEOTIDE SEQUENCE [LARGE SCALE GENOMIC DNA]</scope>
    <source>
        <strain evidence="1">R1</strain>
        <tissue evidence="1">Leaf</tissue>
    </source>
</reference>
<dbReference type="EMBL" id="CP144749">
    <property type="protein sequence ID" value="WVZ77835.1"/>
    <property type="molecule type" value="Genomic_DNA"/>
</dbReference>
<gene>
    <name evidence="1" type="ORF">U9M48_025652</name>
</gene>
<evidence type="ECO:0000313" key="2">
    <source>
        <dbReference type="Proteomes" id="UP001341281"/>
    </source>
</evidence>
<evidence type="ECO:0000313" key="1">
    <source>
        <dbReference type="EMBL" id="WVZ77835.1"/>
    </source>
</evidence>
<name>A0AAQ3TQJ6_PASNO</name>
<accession>A0AAQ3TQJ6</accession>
<organism evidence="1 2">
    <name type="scientific">Paspalum notatum var. saurae</name>
    <dbReference type="NCBI Taxonomy" id="547442"/>
    <lineage>
        <taxon>Eukaryota</taxon>
        <taxon>Viridiplantae</taxon>
        <taxon>Streptophyta</taxon>
        <taxon>Embryophyta</taxon>
        <taxon>Tracheophyta</taxon>
        <taxon>Spermatophyta</taxon>
        <taxon>Magnoliopsida</taxon>
        <taxon>Liliopsida</taxon>
        <taxon>Poales</taxon>
        <taxon>Poaceae</taxon>
        <taxon>PACMAD clade</taxon>
        <taxon>Panicoideae</taxon>
        <taxon>Andropogonodae</taxon>
        <taxon>Paspaleae</taxon>
        <taxon>Paspalinae</taxon>
        <taxon>Paspalum</taxon>
    </lineage>
</organism>
<keyword evidence="2" id="KW-1185">Reference proteome</keyword>
<dbReference type="Proteomes" id="UP001341281">
    <property type="component" value="Chromosome 05"/>
</dbReference>
<proteinExistence type="predicted"/>